<dbReference type="Gene3D" id="2.30.30.830">
    <property type="match status" value="1"/>
</dbReference>
<name>A4XPP9_ECTM1</name>
<dbReference type="PROSITE" id="PS51257">
    <property type="entry name" value="PROKAR_LIPOPROTEIN"/>
    <property type="match status" value="1"/>
</dbReference>
<organism evidence="2">
    <name type="scientific">Ectopseudomonas mendocina (strain ymp)</name>
    <name type="common">Pseudomonas mendocina</name>
    <dbReference type="NCBI Taxonomy" id="399739"/>
    <lineage>
        <taxon>Bacteria</taxon>
        <taxon>Pseudomonadati</taxon>
        <taxon>Pseudomonadota</taxon>
        <taxon>Gammaproteobacteria</taxon>
        <taxon>Pseudomonadales</taxon>
        <taxon>Pseudomonadaceae</taxon>
        <taxon>Ectopseudomonas</taxon>
    </lineage>
</organism>
<sequence>MMSFSRLVLVAGLSLLAGCGGSGDFSDLRAYMDEVRAKPKGSIEPLPTFQPYESFTYRAASLRSPFQPPVKIDVVTRQKGAPEIKPDESRVKQFLEGFNIETFEMVGTLRNDRELYALVNGAGGVHRVKVGDYLGRNHGKILVIDDAKIDVMEIVPDGEGGWLERPRSLSLKERS</sequence>
<dbReference type="AlphaFoldDB" id="A4XPP9"/>
<dbReference type="InterPro" id="IPR007446">
    <property type="entry name" value="PilP"/>
</dbReference>
<evidence type="ECO:0000256" key="1">
    <source>
        <dbReference type="SAM" id="SignalP"/>
    </source>
</evidence>
<dbReference type="KEGG" id="pmy:Pmen_0545"/>
<dbReference type="STRING" id="399739.Pmen_0545"/>
<feature type="signal peptide" evidence="1">
    <location>
        <begin position="1"/>
        <end position="17"/>
    </location>
</feature>
<dbReference type="EMBL" id="CP000680">
    <property type="protein sequence ID" value="ABP83315.1"/>
    <property type="molecule type" value="Genomic_DNA"/>
</dbReference>
<dbReference type="eggNOG" id="COG3168">
    <property type="taxonomic scope" value="Bacteria"/>
</dbReference>
<proteinExistence type="predicted"/>
<reference evidence="2" key="1">
    <citation type="submission" date="2007-04" db="EMBL/GenBank/DDBJ databases">
        <title>Complete sequence of Pseudomonas mendocina ymp.</title>
        <authorList>
            <consortium name="US DOE Joint Genome Institute"/>
            <person name="Copeland A."/>
            <person name="Lucas S."/>
            <person name="Lapidus A."/>
            <person name="Barry K."/>
            <person name="Glavina del Rio T."/>
            <person name="Dalin E."/>
            <person name="Tice H."/>
            <person name="Pitluck S."/>
            <person name="Kiss H."/>
            <person name="Brettin T."/>
            <person name="Detter J.C."/>
            <person name="Bruce D."/>
            <person name="Han C."/>
            <person name="Schmutz J."/>
            <person name="Larimer F."/>
            <person name="Land M."/>
            <person name="Hauser L."/>
            <person name="Kyrpides N."/>
            <person name="Mikhailova N."/>
            <person name="Hersman L."/>
            <person name="Dubois J."/>
            <person name="Maurice P."/>
            <person name="Richardson P."/>
        </authorList>
    </citation>
    <scope>NUCLEOTIDE SEQUENCE [LARGE SCALE GENOMIC DNA]</scope>
    <source>
        <strain evidence="2">Ymp</strain>
    </source>
</reference>
<evidence type="ECO:0000313" key="2">
    <source>
        <dbReference type="EMBL" id="ABP83315.1"/>
    </source>
</evidence>
<accession>A4XPP9</accession>
<keyword evidence="1" id="KW-0732">Signal</keyword>
<dbReference type="HOGENOM" id="CLU_109321_1_0_6"/>
<gene>
    <name evidence="2" type="ordered locus">Pmen_0545</name>
</gene>
<dbReference type="Pfam" id="PF04351">
    <property type="entry name" value="PilP"/>
    <property type="match status" value="1"/>
</dbReference>
<feature type="chain" id="PRO_5002677095" evidence="1">
    <location>
        <begin position="18"/>
        <end position="175"/>
    </location>
</feature>
<dbReference type="PIRSF" id="PIRSF016481">
    <property type="entry name" value="Pilus_assembly_PilP"/>
    <property type="match status" value="1"/>
</dbReference>
<protein>
    <submittedName>
        <fullName evidence="2">Pilus assembly protein, PilQ</fullName>
    </submittedName>
</protein>